<protein>
    <recommendedName>
        <fullName evidence="5">Lipoprotein</fullName>
    </recommendedName>
</protein>
<sequence length="304" mass="31866">MITDKLVPRVVAVLAVGLAAAGCANGGAADTSTDGRQALTQSLQGLQTGNYTFTRTGGRAAEGSVHLPESSMISDAYGPTVLRTGRDFFMKYRIHGEGHEQYGKLYDQYAGKATTKKEAAELRKAKEILRVLDGTRWVRADEKRLVTAAAEDDLSGMENLPPTPTAAKADITGATALIDAAVTAKLSGSTITGTLDATKVDPELGILTNDPYYVYGPRAKSMTFKATVDDGGRLTQLTVDLPGPLQDAASQPPEGFPSDAPTTAAEPPLTITVSAYGETAVQGPPEGATDLDPAAYEMLTNDVD</sequence>
<feature type="chain" id="PRO_5038542044" description="Lipoprotein" evidence="2">
    <location>
        <begin position="29"/>
        <end position="304"/>
    </location>
</feature>
<dbReference type="KEGG" id="afs:AFR_16170"/>
<evidence type="ECO:0000313" key="3">
    <source>
        <dbReference type="EMBL" id="AGZ41516.1"/>
    </source>
</evidence>
<keyword evidence="2" id="KW-0732">Signal</keyword>
<feature type="region of interest" description="Disordered" evidence="1">
    <location>
        <begin position="242"/>
        <end position="265"/>
    </location>
</feature>
<dbReference type="EMBL" id="CP006272">
    <property type="protein sequence ID" value="AGZ41516.1"/>
    <property type="molecule type" value="Genomic_DNA"/>
</dbReference>
<proteinExistence type="predicted"/>
<dbReference type="Proteomes" id="UP000017746">
    <property type="component" value="Chromosome"/>
</dbReference>
<dbReference type="PATRIC" id="fig|1246995.3.peg.3281"/>
<evidence type="ECO:0000256" key="2">
    <source>
        <dbReference type="SAM" id="SignalP"/>
    </source>
</evidence>
<dbReference type="HOGENOM" id="CLU_951976_0_0_11"/>
<gene>
    <name evidence="3" type="ORF">AFR_16170</name>
</gene>
<accession>U5W0P3</accession>
<evidence type="ECO:0000256" key="1">
    <source>
        <dbReference type="SAM" id="MobiDB-lite"/>
    </source>
</evidence>
<evidence type="ECO:0008006" key="5">
    <source>
        <dbReference type="Google" id="ProtNLM"/>
    </source>
</evidence>
<dbReference type="OrthoDB" id="3286900at2"/>
<feature type="signal peptide" evidence="2">
    <location>
        <begin position="1"/>
        <end position="28"/>
    </location>
</feature>
<organism evidence="3 4">
    <name type="scientific">Actinoplanes friuliensis DSM 7358</name>
    <dbReference type="NCBI Taxonomy" id="1246995"/>
    <lineage>
        <taxon>Bacteria</taxon>
        <taxon>Bacillati</taxon>
        <taxon>Actinomycetota</taxon>
        <taxon>Actinomycetes</taxon>
        <taxon>Micromonosporales</taxon>
        <taxon>Micromonosporaceae</taxon>
        <taxon>Actinoplanes</taxon>
    </lineage>
</organism>
<reference evidence="3 4" key="1">
    <citation type="journal article" date="2014" name="J. Biotechnol.">
        <title>Complete genome sequence of the actinobacterium Actinoplanes friuliensis HAG 010964, producer of the lipopeptide antibiotic friulimycin.</title>
        <authorList>
            <person name="Ruckert C."/>
            <person name="Szczepanowski R."/>
            <person name="Albersmeier A."/>
            <person name="Goesmann A."/>
            <person name="Fischer N."/>
            <person name="Steinkamper A."/>
            <person name="Puhler A."/>
            <person name="Biener R."/>
            <person name="Schwartz D."/>
            <person name="Kalinowski J."/>
        </authorList>
    </citation>
    <scope>NUCLEOTIDE SEQUENCE [LARGE SCALE GENOMIC DNA]</scope>
    <source>
        <strain evidence="3 4">DSM 7358</strain>
    </source>
</reference>
<dbReference type="AlphaFoldDB" id="U5W0P3"/>
<keyword evidence="4" id="KW-1185">Reference proteome</keyword>
<dbReference type="RefSeq" id="WP_023361591.1">
    <property type="nucleotide sequence ID" value="NC_022657.1"/>
</dbReference>
<evidence type="ECO:0000313" key="4">
    <source>
        <dbReference type="Proteomes" id="UP000017746"/>
    </source>
</evidence>
<dbReference type="PROSITE" id="PS51257">
    <property type="entry name" value="PROKAR_LIPOPROTEIN"/>
    <property type="match status" value="1"/>
</dbReference>
<name>U5W0P3_9ACTN</name>